<dbReference type="PIRSF" id="PIRSF016302">
    <property type="entry name" value="Man_a_manosd"/>
    <property type="match status" value="1"/>
</dbReference>
<keyword evidence="7" id="KW-0472">Membrane</keyword>
<dbReference type="AlphaFoldDB" id="A0A8K0X7Q5"/>
<comment type="caution">
    <text evidence="13">The sequence shown here is derived from an EMBL/GenBank/DDBJ whole genome shotgun (WGS) entry which is preliminary data.</text>
</comment>
<accession>A0A8K0X7Q5</accession>
<evidence type="ECO:0000256" key="11">
    <source>
        <dbReference type="SAM" id="MobiDB-lite"/>
    </source>
</evidence>
<evidence type="ECO:0000256" key="9">
    <source>
        <dbReference type="ARBA" id="ARBA00023295"/>
    </source>
</evidence>
<reference evidence="13" key="1">
    <citation type="journal article" date="2021" name="Nat. Commun.">
        <title>Genetic determinants of endophytism in the Arabidopsis root mycobiome.</title>
        <authorList>
            <person name="Mesny F."/>
            <person name="Miyauchi S."/>
            <person name="Thiergart T."/>
            <person name="Pickel B."/>
            <person name="Atanasova L."/>
            <person name="Karlsson M."/>
            <person name="Huettel B."/>
            <person name="Barry K.W."/>
            <person name="Haridas S."/>
            <person name="Chen C."/>
            <person name="Bauer D."/>
            <person name="Andreopoulos W."/>
            <person name="Pangilinan J."/>
            <person name="LaButti K."/>
            <person name="Riley R."/>
            <person name="Lipzen A."/>
            <person name="Clum A."/>
            <person name="Drula E."/>
            <person name="Henrissat B."/>
            <person name="Kohler A."/>
            <person name="Grigoriev I.V."/>
            <person name="Martin F.M."/>
            <person name="Hacquard S."/>
        </authorList>
    </citation>
    <scope>NUCLEOTIDE SEQUENCE</scope>
    <source>
        <strain evidence="13">MPI-CAGE-AT-0016</strain>
    </source>
</reference>
<evidence type="ECO:0000256" key="1">
    <source>
        <dbReference type="ARBA" id="ARBA00001452"/>
    </source>
</evidence>
<evidence type="ECO:0000256" key="3">
    <source>
        <dbReference type="ARBA" id="ARBA00009699"/>
    </source>
</evidence>
<evidence type="ECO:0000256" key="8">
    <source>
        <dbReference type="ARBA" id="ARBA00023180"/>
    </source>
</evidence>
<gene>
    <name evidence="13" type="ORF">B0T11DRAFT_345015</name>
</gene>
<dbReference type="GO" id="GO:0016052">
    <property type="term" value="P:carbohydrate catabolic process"/>
    <property type="evidence" value="ECO:0007669"/>
    <property type="project" value="InterPro"/>
</dbReference>
<dbReference type="GO" id="GO:0008496">
    <property type="term" value="F:mannan endo-1,6-alpha-mannosidase activity"/>
    <property type="evidence" value="ECO:0007669"/>
    <property type="project" value="UniProtKB-UniRule"/>
</dbReference>
<evidence type="ECO:0000256" key="5">
    <source>
        <dbReference type="ARBA" id="ARBA00022729"/>
    </source>
</evidence>
<dbReference type="Pfam" id="PF03663">
    <property type="entry name" value="Glyco_hydro_76"/>
    <property type="match status" value="1"/>
</dbReference>
<evidence type="ECO:0000256" key="12">
    <source>
        <dbReference type="SAM" id="SignalP"/>
    </source>
</evidence>
<dbReference type="OrthoDB" id="4187847at2759"/>
<evidence type="ECO:0000313" key="14">
    <source>
        <dbReference type="Proteomes" id="UP000813385"/>
    </source>
</evidence>
<evidence type="ECO:0000256" key="4">
    <source>
        <dbReference type="ARBA" id="ARBA00012350"/>
    </source>
</evidence>
<dbReference type="Proteomes" id="UP000813385">
    <property type="component" value="Unassembled WGS sequence"/>
</dbReference>
<comment type="subcellular location">
    <subcellularLocation>
        <location evidence="2">Endomembrane system</location>
    </subcellularLocation>
</comment>
<dbReference type="Gene3D" id="1.50.10.20">
    <property type="match status" value="1"/>
</dbReference>
<feature type="chain" id="PRO_5035439217" description="Mannan endo-1,6-alpha-mannosidase" evidence="12">
    <location>
        <begin position="18"/>
        <end position="468"/>
    </location>
</feature>
<protein>
    <recommendedName>
        <fullName evidence="4 10">Mannan endo-1,6-alpha-mannosidase</fullName>
        <ecNumber evidence="4 10">3.2.1.101</ecNumber>
    </recommendedName>
</protein>
<keyword evidence="5 12" id="KW-0732">Signal</keyword>
<evidence type="ECO:0000256" key="10">
    <source>
        <dbReference type="PIRNR" id="PIRNR016302"/>
    </source>
</evidence>
<comment type="similarity">
    <text evidence="3 10">Belongs to the glycosyl hydrolase 76 family.</text>
</comment>
<dbReference type="SUPFAM" id="SSF48208">
    <property type="entry name" value="Six-hairpin glycosidases"/>
    <property type="match status" value="1"/>
</dbReference>
<dbReference type="GO" id="GO:0012505">
    <property type="term" value="C:endomembrane system"/>
    <property type="evidence" value="ECO:0007669"/>
    <property type="project" value="UniProtKB-SubCell"/>
</dbReference>
<keyword evidence="8" id="KW-0325">Glycoprotein</keyword>
<evidence type="ECO:0000313" key="13">
    <source>
        <dbReference type="EMBL" id="KAH7375121.1"/>
    </source>
</evidence>
<evidence type="ECO:0000256" key="7">
    <source>
        <dbReference type="ARBA" id="ARBA00023136"/>
    </source>
</evidence>
<keyword evidence="9 10" id="KW-0326">Glycosidase</keyword>
<dbReference type="EMBL" id="JAGPXD010000001">
    <property type="protein sequence ID" value="KAH7375121.1"/>
    <property type="molecule type" value="Genomic_DNA"/>
</dbReference>
<proteinExistence type="inferred from homology"/>
<feature type="region of interest" description="Disordered" evidence="11">
    <location>
        <begin position="420"/>
        <end position="442"/>
    </location>
</feature>
<keyword evidence="14" id="KW-1185">Reference proteome</keyword>
<feature type="signal peptide" evidence="12">
    <location>
        <begin position="1"/>
        <end position="17"/>
    </location>
</feature>
<dbReference type="FunFam" id="1.50.10.20:FF:000006">
    <property type="entry name" value="Mannan endo-1,6-alpha-mannosidase"/>
    <property type="match status" value="1"/>
</dbReference>
<dbReference type="InterPro" id="IPR005198">
    <property type="entry name" value="Glyco_hydro_76"/>
</dbReference>
<comment type="catalytic activity">
    <reaction evidence="1 10">
        <text>Random hydrolysis of (1-&gt;6)-alpha-D-mannosidic linkages in unbranched (1-&gt;6)-mannans.</text>
        <dbReference type="EC" id="3.2.1.101"/>
    </reaction>
</comment>
<dbReference type="EC" id="3.2.1.101" evidence="4 10"/>
<sequence length="468" mass="50505">MLGWLTWVLLGASVARGISLDISNPDSIRHAASTIAHGAMSYYTGNVSNNPVMVGDLPDPYYWWQAGALWGAMLDYYHYTGDPSYNPVVLQALLAPSNTGPKHDYNPPEHYNELGNDDLGFWGFAVLAAAERNFPQPRPDVPPWLTMAENIFATLSSRWDAASCGGGVYWQVFESSPHGLNYKNSVTNGALFQLAARLARATGQASYADWAVRAWDWNVATGLVGKKFNVYDGAHASDNCAEVNYVSFSYTAGIFLHGAAIMAEHTGDEVWADRAKGLLGAVGNFFGESEASKDIMYEPACEPHDLCNHDMKSHKGYLARFMWQSTKHMPSLLPDVKRMLETTSLAAAAACSGGENGVRCGQKWYVGGFDGSVGLGQQMCALETIQGLLSTTANPPRRKEEIINHTDTAVWESIPTEAPTDIANAPEDAPKGGTPDQDKDSATAPRAMLSNAMAGAGTGVLVSGMFFL</sequence>
<evidence type="ECO:0000256" key="6">
    <source>
        <dbReference type="ARBA" id="ARBA00022801"/>
    </source>
</evidence>
<keyword evidence="6 10" id="KW-0378">Hydrolase</keyword>
<organism evidence="13 14">
    <name type="scientific">Plectosphaerella cucumerina</name>
    <dbReference type="NCBI Taxonomy" id="40658"/>
    <lineage>
        <taxon>Eukaryota</taxon>
        <taxon>Fungi</taxon>
        <taxon>Dikarya</taxon>
        <taxon>Ascomycota</taxon>
        <taxon>Pezizomycotina</taxon>
        <taxon>Sordariomycetes</taxon>
        <taxon>Hypocreomycetidae</taxon>
        <taxon>Glomerellales</taxon>
        <taxon>Plectosphaerellaceae</taxon>
        <taxon>Plectosphaerella</taxon>
    </lineage>
</organism>
<dbReference type="PANTHER" id="PTHR12145:SF38">
    <property type="entry name" value="MANNAN ENDO-1,6-ALPHA-MANNOSIDASE"/>
    <property type="match status" value="1"/>
</dbReference>
<dbReference type="GO" id="GO:0009272">
    <property type="term" value="P:fungal-type cell wall biogenesis"/>
    <property type="evidence" value="ECO:0007669"/>
    <property type="project" value="TreeGrafter"/>
</dbReference>
<dbReference type="PANTHER" id="PTHR12145">
    <property type="entry name" value="MANNAN ENDO-1,6-ALPHA-MANNOSIDASE DCW1"/>
    <property type="match status" value="1"/>
</dbReference>
<evidence type="ECO:0000256" key="2">
    <source>
        <dbReference type="ARBA" id="ARBA00004308"/>
    </source>
</evidence>
<dbReference type="InterPro" id="IPR014480">
    <property type="entry name" value="Mannan-1_6-alpha_mannosidase"/>
</dbReference>
<name>A0A8K0X7Q5_9PEZI</name>
<dbReference type="InterPro" id="IPR008928">
    <property type="entry name" value="6-hairpin_glycosidase_sf"/>
</dbReference>